<evidence type="ECO:0000256" key="13">
    <source>
        <dbReference type="ARBA" id="ARBA00033470"/>
    </source>
</evidence>
<dbReference type="PANTHER" id="PTHR43030">
    <property type="entry name" value="PHOSPHOENOLPYRUVATE SYNTHASE"/>
    <property type="match status" value="1"/>
</dbReference>
<feature type="domain" description="Pyruvate phosphate dikinase AMP/ATP-binding" evidence="16">
    <location>
        <begin position="228"/>
        <end position="274"/>
    </location>
</feature>
<accession>A0A0P9P755</accession>
<evidence type="ECO:0000256" key="5">
    <source>
        <dbReference type="ARBA" id="ARBA00011996"/>
    </source>
</evidence>
<dbReference type="SUPFAM" id="SSF56059">
    <property type="entry name" value="Glutathione synthetase ATP-binding domain-like"/>
    <property type="match status" value="1"/>
</dbReference>
<evidence type="ECO:0000256" key="10">
    <source>
        <dbReference type="ARBA" id="ARBA00022777"/>
    </source>
</evidence>
<dbReference type="Gene3D" id="3.50.30.10">
    <property type="entry name" value="Phosphohistidine domain"/>
    <property type="match status" value="1"/>
</dbReference>
<feature type="domain" description="Pyruvate phosphate dikinase AMP/ATP-binding" evidence="16">
    <location>
        <begin position="8"/>
        <end position="203"/>
    </location>
</feature>
<dbReference type="GO" id="GO:0005524">
    <property type="term" value="F:ATP binding"/>
    <property type="evidence" value="ECO:0007669"/>
    <property type="project" value="UniProtKB-KW"/>
</dbReference>
<feature type="domain" description="PEP-utilising enzyme mobile" evidence="15">
    <location>
        <begin position="551"/>
        <end position="596"/>
    </location>
</feature>
<evidence type="ECO:0000256" key="4">
    <source>
        <dbReference type="ARBA" id="ARBA00007837"/>
    </source>
</evidence>
<comment type="similarity">
    <text evidence="4">Belongs to the PEP-utilizing enzyme family.</text>
</comment>
<evidence type="ECO:0000256" key="11">
    <source>
        <dbReference type="ARBA" id="ARBA00022840"/>
    </source>
</evidence>
<dbReference type="GO" id="GO:0046872">
    <property type="term" value="F:metal ion binding"/>
    <property type="evidence" value="ECO:0007669"/>
    <property type="project" value="UniProtKB-KW"/>
</dbReference>
<dbReference type="InterPro" id="IPR013815">
    <property type="entry name" value="ATP_grasp_subdomain_1"/>
</dbReference>
<evidence type="ECO:0000259" key="16">
    <source>
        <dbReference type="Pfam" id="PF01326"/>
    </source>
</evidence>
<evidence type="ECO:0000313" key="17">
    <source>
        <dbReference type="EMBL" id="KPW94163.1"/>
    </source>
</evidence>
<dbReference type="EC" id="2.7.9.2" evidence="5"/>
<dbReference type="InterPro" id="IPR008279">
    <property type="entry name" value="PEP-util_enz_mobile_dom"/>
</dbReference>
<dbReference type="InterPro" id="IPR006319">
    <property type="entry name" value="PEP_synth"/>
</dbReference>
<keyword evidence="11" id="KW-0067">ATP-binding</keyword>
<comment type="catalytic activity">
    <reaction evidence="14">
        <text>pyruvate + ATP + H2O = phosphoenolpyruvate + AMP + phosphate + 2 H(+)</text>
        <dbReference type="Rhea" id="RHEA:11364"/>
        <dbReference type="ChEBI" id="CHEBI:15361"/>
        <dbReference type="ChEBI" id="CHEBI:15377"/>
        <dbReference type="ChEBI" id="CHEBI:15378"/>
        <dbReference type="ChEBI" id="CHEBI:30616"/>
        <dbReference type="ChEBI" id="CHEBI:43474"/>
        <dbReference type="ChEBI" id="CHEBI:58702"/>
        <dbReference type="ChEBI" id="CHEBI:456215"/>
        <dbReference type="EC" id="2.7.9.2"/>
    </reaction>
</comment>
<dbReference type="AlphaFoldDB" id="A0A0P9P755"/>
<dbReference type="Pfam" id="PF00391">
    <property type="entry name" value="PEP-utilizers"/>
    <property type="match status" value="1"/>
</dbReference>
<dbReference type="EMBL" id="LJQD01000325">
    <property type="protein sequence ID" value="KPW94163.1"/>
    <property type="molecule type" value="Genomic_DNA"/>
</dbReference>
<dbReference type="InterPro" id="IPR002192">
    <property type="entry name" value="PPDK_AMP/ATP-bd"/>
</dbReference>
<keyword evidence="17" id="KW-0670">Pyruvate</keyword>
<evidence type="ECO:0000256" key="12">
    <source>
        <dbReference type="ARBA" id="ARBA00022842"/>
    </source>
</evidence>
<evidence type="ECO:0000256" key="2">
    <source>
        <dbReference type="ARBA" id="ARBA00002988"/>
    </source>
</evidence>
<evidence type="ECO:0000256" key="3">
    <source>
        <dbReference type="ARBA" id="ARBA00004742"/>
    </source>
</evidence>
<gene>
    <name evidence="17" type="ORF">ALO79_02474</name>
</gene>
<dbReference type="Proteomes" id="UP000050381">
    <property type="component" value="Unassembled WGS sequence"/>
</dbReference>
<comment type="function">
    <text evidence="2">Catalyzes the phosphorylation of pyruvate to phosphoenolpyruvate.</text>
</comment>
<evidence type="ECO:0000313" key="18">
    <source>
        <dbReference type="Proteomes" id="UP000050381"/>
    </source>
</evidence>
<evidence type="ECO:0000256" key="9">
    <source>
        <dbReference type="ARBA" id="ARBA00022741"/>
    </source>
</evidence>
<keyword evidence="9" id="KW-0547">Nucleotide-binding</keyword>
<sequence length="631" mass="68657">MSSKYSTLQQLADTLPVPPLSALDDADYRVLWHDFEDRKQAIEDTLKTVRITAGAFLDEHMDRIARLAEFEWSEAADSHLQALLEQAGFDAGSELAVRSSANIEDGNQHSFAGIFSTHLSVQGLPALKTAVLDVWRSGVSRQAILERLRASMLETPVEMTVIVQRMVKARFAGVAFSHDPLSGEAVTLIETVASLGEAMVSGVDKGMSARVSDQQLLGCDPALEPHKALLLEVATLAANASAALGLPADIEWAADDQKLWLLQARPVTSLREARSLEPVLEWAELYIASDDALMDFRPLPAFAQYFRSKRRPLALFAQTHGVSAGQALLVKANRQGLVEPAMSQVLLDRLNTDQVVLDFSDQVRQQILERGALLERLLELSDERVVCFVAREFLKGETGLITQACDDGSTTCEWSSEGLLAINRGIAGTQRARLVAHDTTGPADALQLHSITHAAGELLGSVQLEWVRAGQQLHLIDFSPLSTFVQVEDSTEIRLISPGYADGPVVVVTAGRQLEELSISATVSINSIPTSSSLGAELEELERQLRAHDGQAIVVSPRPYAALAALLPFARGFVFEQASMLCHLSILLREHGIPAVESEALYQQGLAGQRITFSQSPKALPHAVNEVRELQ</sequence>
<evidence type="ECO:0000259" key="15">
    <source>
        <dbReference type="Pfam" id="PF00391"/>
    </source>
</evidence>
<organism evidence="17 18">
    <name type="scientific">Pseudomonas syringae pv. castaneae</name>
    <dbReference type="NCBI Taxonomy" id="264450"/>
    <lineage>
        <taxon>Bacteria</taxon>
        <taxon>Pseudomonadati</taxon>
        <taxon>Pseudomonadota</taxon>
        <taxon>Gammaproteobacteria</taxon>
        <taxon>Pseudomonadales</taxon>
        <taxon>Pseudomonadaceae</taxon>
        <taxon>Pseudomonas</taxon>
        <taxon>Pseudomonas syringae</taxon>
    </lineage>
</organism>
<proteinExistence type="inferred from homology"/>
<dbReference type="PANTHER" id="PTHR43030:SF1">
    <property type="entry name" value="PHOSPHOENOLPYRUVATE SYNTHASE"/>
    <property type="match status" value="1"/>
</dbReference>
<name>A0A0P9P755_PSESX</name>
<dbReference type="Gene3D" id="3.30.1490.20">
    <property type="entry name" value="ATP-grasp fold, A domain"/>
    <property type="match status" value="1"/>
</dbReference>
<keyword evidence="12" id="KW-0460">Magnesium</keyword>
<evidence type="ECO:0000256" key="1">
    <source>
        <dbReference type="ARBA" id="ARBA00001946"/>
    </source>
</evidence>
<keyword evidence="8" id="KW-0479">Metal-binding</keyword>
<evidence type="ECO:0000256" key="7">
    <source>
        <dbReference type="ARBA" id="ARBA00022679"/>
    </source>
</evidence>
<keyword evidence="10 17" id="KW-0418">Kinase</keyword>
<protein>
    <recommendedName>
        <fullName evidence="6">Phosphoenolpyruvate synthase</fullName>
        <ecNumber evidence="5">2.7.9.2</ecNumber>
    </recommendedName>
    <alternativeName>
        <fullName evidence="13">Pyruvate, water dikinase</fullName>
    </alternativeName>
</protein>
<dbReference type="GO" id="GO:0008986">
    <property type="term" value="F:pyruvate, water dikinase activity"/>
    <property type="evidence" value="ECO:0007669"/>
    <property type="project" value="UniProtKB-EC"/>
</dbReference>
<keyword evidence="7" id="KW-0808">Transferase</keyword>
<evidence type="ECO:0000256" key="14">
    <source>
        <dbReference type="ARBA" id="ARBA00047700"/>
    </source>
</evidence>
<dbReference type="RefSeq" id="WP_057432536.1">
    <property type="nucleotide sequence ID" value="NZ_LIIH01000187.1"/>
</dbReference>
<dbReference type="PATRIC" id="fig|264450.4.peg.2979"/>
<comment type="pathway">
    <text evidence="3">Carbohydrate biosynthesis; gluconeogenesis.</text>
</comment>
<dbReference type="Pfam" id="PF01326">
    <property type="entry name" value="PPDK_N"/>
    <property type="match status" value="2"/>
</dbReference>
<dbReference type="Gene3D" id="3.30.470.20">
    <property type="entry name" value="ATP-grasp fold, B domain"/>
    <property type="match status" value="1"/>
</dbReference>
<comment type="caution">
    <text evidence="17">The sequence shown here is derived from an EMBL/GenBank/DDBJ whole genome shotgun (WGS) entry which is preliminary data.</text>
</comment>
<evidence type="ECO:0000256" key="6">
    <source>
        <dbReference type="ARBA" id="ARBA00021623"/>
    </source>
</evidence>
<dbReference type="InterPro" id="IPR036637">
    <property type="entry name" value="Phosphohistidine_dom_sf"/>
</dbReference>
<reference evidence="17 18" key="1">
    <citation type="submission" date="2015-09" db="EMBL/GenBank/DDBJ databases">
        <title>Genome announcement of multiple Pseudomonas syringae strains.</title>
        <authorList>
            <person name="Thakur S."/>
            <person name="Wang P.W."/>
            <person name="Gong Y."/>
            <person name="Weir B.S."/>
            <person name="Guttman D.S."/>
        </authorList>
    </citation>
    <scope>NUCLEOTIDE SEQUENCE [LARGE SCALE GENOMIC DNA]</scope>
    <source>
        <strain evidence="17 18">ICMP9419</strain>
    </source>
</reference>
<comment type="cofactor">
    <cofactor evidence="1">
        <name>Mg(2+)</name>
        <dbReference type="ChEBI" id="CHEBI:18420"/>
    </cofactor>
</comment>
<evidence type="ECO:0000256" key="8">
    <source>
        <dbReference type="ARBA" id="ARBA00022723"/>
    </source>
</evidence>
<dbReference type="SUPFAM" id="SSF52009">
    <property type="entry name" value="Phosphohistidine domain"/>
    <property type="match status" value="1"/>
</dbReference>